<accession>A0ACC4DTI1</accession>
<protein>
    <submittedName>
        <fullName evidence="1">Uncharacterized protein</fullName>
    </submittedName>
</protein>
<sequence>MLVWADVFVSFQLQPPLHRQALPGLTIAGCVVPDLPIQPLAKASSPNSKHGFLNPSRAGQLDKATLLNRTFAETLSCTRCGRKPQVQRLNNTGVD</sequence>
<dbReference type="EMBL" id="JBGNUJ010000004">
    <property type="protein sequence ID" value="KAL3959665.1"/>
    <property type="molecule type" value="Genomic_DNA"/>
</dbReference>
<comment type="caution">
    <text evidence="1">The sequence shown here is derived from an EMBL/GenBank/DDBJ whole genome shotgun (WGS) entry which is preliminary data.</text>
</comment>
<reference evidence="1" key="1">
    <citation type="submission" date="2024-12" db="EMBL/GenBank/DDBJ databases">
        <title>Comparative genomics and development of molecular markers within Purpureocillium lilacinum and among Purpureocillium species.</title>
        <authorList>
            <person name="Yeh Z.-Y."/>
            <person name="Ni N.-T."/>
            <person name="Lo P.-H."/>
            <person name="Mushyakhwo K."/>
            <person name="Lin C.-F."/>
            <person name="Nai Y.-S."/>
        </authorList>
    </citation>
    <scope>NUCLEOTIDE SEQUENCE</scope>
    <source>
        <strain evidence="1">NCHU-NPUST-175</strain>
    </source>
</reference>
<keyword evidence="2" id="KW-1185">Reference proteome</keyword>
<proteinExistence type="predicted"/>
<organism evidence="1 2">
    <name type="scientific">Purpureocillium lilacinum</name>
    <name type="common">Paecilomyces lilacinus</name>
    <dbReference type="NCBI Taxonomy" id="33203"/>
    <lineage>
        <taxon>Eukaryota</taxon>
        <taxon>Fungi</taxon>
        <taxon>Dikarya</taxon>
        <taxon>Ascomycota</taxon>
        <taxon>Pezizomycotina</taxon>
        <taxon>Sordariomycetes</taxon>
        <taxon>Hypocreomycetidae</taxon>
        <taxon>Hypocreales</taxon>
        <taxon>Ophiocordycipitaceae</taxon>
        <taxon>Purpureocillium</taxon>
    </lineage>
</organism>
<evidence type="ECO:0000313" key="2">
    <source>
        <dbReference type="Proteomes" id="UP001638806"/>
    </source>
</evidence>
<dbReference type="Proteomes" id="UP001638806">
    <property type="component" value="Unassembled WGS sequence"/>
</dbReference>
<evidence type="ECO:0000313" key="1">
    <source>
        <dbReference type="EMBL" id="KAL3959665.1"/>
    </source>
</evidence>
<name>A0ACC4DTI1_PURLI</name>
<gene>
    <name evidence="1" type="ORF">ACCO45_004782</name>
</gene>